<dbReference type="Proteomes" id="UP000253910">
    <property type="component" value="Unassembled WGS sequence"/>
</dbReference>
<keyword evidence="7 9" id="KW-0472">Membrane</keyword>
<evidence type="ECO:0000256" key="2">
    <source>
        <dbReference type="ARBA" id="ARBA00022448"/>
    </source>
</evidence>
<dbReference type="PANTHER" id="PTHR43163:SF4">
    <property type="entry name" value="PUTRESCINE EXPORT SYSTEM PERMEASE PROTEIN SAPB"/>
    <property type="match status" value="1"/>
</dbReference>
<evidence type="ECO:0000256" key="7">
    <source>
        <dbReference type="ARBA" id="ARBA00023136"/>
    </source>
</evidence>
<keyword evidence="2 9" id="KW-0813">Transport</keyword>
<keyword evidence="3" id="KW-1003">Cell membrane</keyword>
<proteinExistence type="inferred from homology"/>
<organism evidence="11 12">
    <name type="scientific">Haemophilus parainfluenzae</name>
    <dbReference type="NCBI Taxonomy" id="729"/>
    <lineage>
        <taxon>Bacteria</taxon>
        <taxon>Pseudomonadati</taxon>
        <taxon>Pseudomonadota</taxon>
        <taxon>Gammaproteobacteria</taxon>
        <taxon>Pasteurellales</taxon>
        <taxon>Pasteurellaceae</taxon>
        <taxon>Haemophilus</taxon>
    </lineage>
</organism>
<name>A0A369YZ69_HAEPA</name>
<reference evidence="11 12" key="1">
    <citation type="submission" date="2018-05" db="EMBL/GenBank/DDBJ databases">
        <title>Draft Genome Sequences for a Diverse set of 7 Haemophilus Species.</title>
        <authorList>
            <person name="Nichols M."/>
            <person name="Topaz N."/>
            <person name="Wang X."/>
            <person name="Wang X."/>
            <person name="Boxrud D."/>
        </authorList>
    </citation>
    <scope>NUCLEOTIDE SEQUENCE [LARGE SCALE GENOMIC DNA]</scope>
    <source>
        <strain evidence="11 12">C2008001710</strain>
    </source>
</reference>
<accession>A0A369YZ69</accession>
<evidence type="ECO:0000313" key="12">
    <source>
        <dbReference type="Proteomes" id="UP000253910"/>
    </source>
</evidence>
<comment type="similarity">
    <text evidence="8">Belongs to the binding-protein-dependent transport system permease family. OppBC subfamily.</text>
</comment>
<comment type="subcellular location">
    <subcellularLocation>
        <location evidence="1">Cell inner membrane</location>
        <topology evidence="1">Multi-pass membrane protein</topology>
    </subcellularLocation>
    <subcellularLocation>
        <location evidence="9">Cell membrane</location>
        <topology evidence="9">Multi-pass membrane protein</topology>
    </subcellularLocation>
</comment>
<evidence type="ECO:0000256" key="8">
    <source>
        <dbReference type="ARBA" id="ARBA00024202"/>
    </source>
</evidence>
<dbReference type="EMBL" id="QEPW01000013">
    <property type="protein sequence ID" value="RDE90060.1"/>
    <property type="molecule type" value="Genomic_DNA"/>
</dbReference>
<keyword evidence="5 9" id="KW-0812">Transmembrane</keyword>
<evidence type="ECO:0000313" key="11">
    <source>
        <dbReference type="EMBL" id="RDE90060.1"/>
    </source>
</evidence>
<dbReference type="GO" id="GO:0071916">
    <property type="term" value="F:dipeptide transmembrane transporter activity"/>
    <property type="evidence" value="ECO:0007669"/>
    <property type="project" value="TreeGrafter"/>
</dbReference>
<dbReference type="PANTHER" id="PTHR43163">
    <property type="entry name" value="DIPEPTIDE TRANSPORT SYSTEM PERMEASE PROTEIN DPPB-RELATED"/>
    <property type="match status" value="1"/>
</dbReference>
<comment type="caution">
    <text evidence="11">The sequence shown here is derived from an EMBL/GenBank/DDBJ whole genome shotgun (WGS) entry which is preliminary data.</text>
</comment>
<dbReference type="AlphaFoldDB" id="A0A369YZ69"/>
<dbReference type="CDD" id="cd06261">
    <property type="entry name" value="TM_PBP2"/>
    <property type="match status" value="1"/>
</dbReference>
<evidence type="ECO:0000256" key="9">
    <source>
        <dbReference type="RuleBase" id="RU363032"/>
    </source>
</evidence>
<dbReference type="InterPro" id="IPR035906">
    <property type="entry name" value="MetI-like_sf"/>
</dbReference>
<dbReference type="PROSITE" id="PS50928">
    <property type="entry name" value="ABC_TM1"/>
    <property type="match status" value="1"/>
</dbReference>
<feature type="transmembrane region" description="Helical" evidence="9">
    <location>
        <begin position="9"/>
        <end position="28"/>
    </location>
</feature>
<feature type="transmembrane region" description="Helical" evidence="9">
    <location>
        <begin position="115"/>
        <end position="136"/>
    </location>
</feature>
<protein>
    <submittedName>
        <fullName evidence="11">ABC transporter permease subunit</fullName>
    </submittedName>
</protein>
<evidence type="ECO:0000256" key="1">
    <source>
        <dbReference type="ARBA" id="ARBA00004429"/>
    </source>
</evidence>
<feature type="transmembrane region" description="Helical" evidence="9">
    <location>
        <begin position="284"/>
        <end position="303"/>
    </location>
</feature>
<dbReference type="InterPro" id="IPR000515">
    <property type="entry name" value="MetI-like"/>
</dbReference>
<sequence>MLFSAIRYVIWVSILLLILSVLSFGILMRDPLNADLVTSNIYSAYYHYLTSLLQGDLGITYNGGESLKDLIFTVLPPTLELCFTALLLACILGIPLGVLSAVYNQRPCARALQSISNVGLSIPIFWFAPILLYVAAIQSWEIAAIGQYNLLYEIKPITGFPTIDMWFVDVPYRTKIVQNVLQHLALPTLVLCILPTMEFIRIIQQRADYLLQQEYAKAAVTRGWSKWTILKRYVFRNTFPLLIPQLTRVFTLVLTQCMLVENVLGWPGIGRWLIDAVTQQDYNSISAGVVVIGVCIIIIDTLAKSLMFMLDPFNKKGWYAR</sequence>
<evidence type="ECO:0000256" key="4">
    <source>
        <dbReference type="ARBA" id="ARBA00022519"/>
    </source>
</evidence>
<feature type="transmembrane region" description="Helical" evidence="9">
    <location>
        <begin position="83"/>
        <end position="103"/>
    </location>
</feature>
<feature type="transmembrane region" description="Helical" evidence="9">
    <location>
        <begin position="180"/>
        <end position="200"/>
    </location>
</feature>
<evidence type="ECO:0000259" key="10">
    <source>
        <dbReference type="PROSITE" id="PS50928"/>
    </source>
</evidence>
<evidence type="ECO:0000256" key="5">
    <source>
        <dbReference type="ARBA" id="ARBA00022692"/>
    </source>
</evidence>
<keyword evidence="4" id="KW-0997">Cell inner membrane</keyword>
<dbReference type="RefSeq" id="WP_111315775.1">
    <property type="nucleotide sequence ID" value="NZ_QEPW01000013.1"/>
</dbReference>
<dbReference type="SUPFAM" id="SSF161098">
    <property type="entry name" value="MetI-like"/>
    <property type="match status" value="1"/>
</dbReference>
<gene>
    <name evidence="11" type="ORF">DPV87_07880</name>
</gene>
<dbReference type="GO" id="GO:0005886">
    <property type="term" value="C:plasma membrane"/>
    <property type="evidence" value="ECO:0007669"/>
    <property type="project" value="UniProtKB-SubCell"/>
</dbReference>
<dbReference type="Gene3D" id="1.10.3720.10">
    <property type="entry name" value="MetI-like"/>
    <property type="match status" value="1"/>
</dbReference>
<feature type="domain" description="ABC transmembrane type-1" evidence="10">
    <location>
        <begin position="75"/>
        <end position="303"/>
    </location>
</feature>
<evidence type="ECO:0000256" key="3">
    <source>
        <dbReference type="ARBA" id="ARBA00022475"/>
    </source>
</evidence>
<dbReference type="Pfam" id="PF00528">
    <property type="entry name" value="BPD_transp_1"/>
    <property type="match status" value="1"/>
</dbReference>
<keyword evidence="6 9" id="KW-1133">Transmembrane helix</keyword>
<evidence type="ECO:0000256" key="6">
    <source>
        <dbReference type="ARBA" id="ARBA00022989"/>
    </source>
</evidence>